<dbReference type="Pfam" id="PF01925">
    <property type="entry name" value="TauE"/>
    <property type="match status" value="1"/>
</dbReference>
<keyword evidence="6 8" id="KW-1133">Transmembrane helix</keyword>
<sequence>MTVDPRFLPVVAFITFVVAGFVKGVTGMGLPTVAMGLLGALLSPLAAAGLLLAPSLVTNIWQLATGPGFGPLFRRFRGMLAAIVIGTSAGSAMLASGDTDATTKALGGALVAYAGYTLFVRPIRVPETWERRLSPAVGLATGLVTGATGVFVIPAVPYLQSLDLGKDDLVQSLGLSFTVSTVALAAALVWRDAFRPDNLALSLLSVVPALAGMWLGQRIRDRVSPRTFRLFFLLGLALLGAEMLLRP</sequence>
<accession>A0ABX2QFF4</accession>
<gene>
    <name evidence="9" type="ORF">HV823_07565</name>
</gene>
<feature type="transmembrane region" description="Helical" evidence="8">
    <location>
        <begin position="133"/>
        <end position="157"/>
    </location>
</feature>
<comment type="similarity">
    <text evidence="2 8">Belongs to the 4-toluene sulfonate uptake permease (TSUP) (TC 2.A.102) family.</text>
</comment>
<evidence type="ECO:0000256" key="7">
    <source>
        <dbReference type="ARBA" id="ARBA00023136"/>
    </source>
</evidence>
<evidence type="ECO:0000313" key="10">
    <source>
        <dbReference type="Proteomes" id="UP000659172"/>
    </source>
</evidence>
<dbReference type="InterPro" id="IPR002781">
    <property type="entry name" value="TM_pro_TauE-like"/>
</dbReference>
<dbReference type="InterPro" id="IPR052017">
    <property type="entry name" value="TSUP"/>
</dbReference>
<protein>
    <recommendedName>
        <fullName evidence="8">Probable membrane transporter protein</fullName>
    </recommendedName>
</protein>
<feature type="transmembrane region" description="Helical" evidence="8">
    <location>
        <begin position="101"/>
        <end position="121"/>
    </location>
</feature>
<evidence type="ECO:0000313" key="9">
    <source>
        <dbReference type="EMBL" id="NVP55109.1"/>
    </source>
</evidence>
<feature type="transmembrane region" description="Helical" evidence="8">
    <location>
        <begin position="7"/>
        <end position="26"/>
    </location>
</feature>
<dbReference type="PANTHER" id="PTHR30269:SF32">
    <property type="entry name" value="MEMBRANE TRANSPORTER PROTEIN-RELATED"/>
    <property type="match status" value="1"/>
</dbReference>
<feature type="transmembrane region" description="Helical" evidence="8">
    <location>
        <begin position="228"/>
        <end position="245"/>
    </location>
</feature>
<feature type="transmembrane region" description="Helical" evidence="8">
    <location>
        <begin position="78"/>
        <end position="95"/>
    </location>
</feature>
<proteinExistence type="inferred from homology"/>
<evidence type="ECO:0000256" key="8">
    <source>
        <dbReference type="RuleBase" id="RU363041"/>
    </source>
</evidence>
<evidence type="ECO:0000256" key="5">
    <source>
        <dbReference type="ARBA" id="ARBA00022692"/>
    </source>
</evidence>
<evidence type="ECO:0000256" key="3">
    <source>
        <dbReference type="ARBA" id="ARBA00022448"/>
    </source>
</evidence>
<comment type="caution">
    <text evidence="9">The sequence shown here is derived from an EMBL/GenBank/DDBJ whole genome shotgun (WGS) entry which is preliminary data.</text>
</comment>
<comment type="subcellular location">
    <subcellularLocation>
        <location evidence="1 8">Cell membrane</location>
        <topology evidence="1 8">Multi-pass membrane protein</topology>
    </subcellularLocation>
</comment>
<evidence type="ECO:0000256" key="2">
    <source>
        <dbReference type="ARBA" id="ARBA00009142"/>
    </source>
</evidence>
<reference evidence="9 10" key="1">
    <citation type="submission" date="2020-06" db="EMBL/GenBank/DDBJ databases">
        <title>Rhizobium sp.nov. isolated from the tomato plant.</title>
        <authorList>
            <person name="Thin K.K."/>
            <person name="Zhang X."/>
            <person name="He S."/>
        </authorList>
    </citation>
    <scope>NUCLEOTIDE SEQUENCE [LARGE SCALE GENOMIC DNA]</scope>
    <source>
        <strain evidence="9 10">DBTS2</strain>
    </source>
</reference>
<evidence type="ECO:0000256" key="4">
    <source>
        <dbReference type="ARBA" id="ARBA00022475"/>
    </source>
</evidence>
<evidence type="ECO:0000256" key="6">
    <source>
        <dbReference type="ARBA" id="ARBA00022989"/>
    </source>
</evidence>
<keyword evidence="7 8" id="KW-0472">Membrane</keyword>
<keyword evidence="10" id="KW-1185">Reference proteome</keyword>
<keyword evidence="3" id="KW-0813">Transport</keyword>
<dbReference type="Proteomes" id="UP000659172">
    <property type="component" value="Unassembled WGS sequence"/>
</dbReference>
<feature type="transmembrane region" description="Helical" evidence="8">
    <location>
        <begin position="32"/>
        <end position="57"/>
    </location>
</feature>
<feature type="transmembrane region" description="Helical" evidence="8">
    <location>
        <begin position="169"/>
        <end position="190"/>
    </location>
</feature>
<keyword evidence="4 8" id="KW-1003">Cell membrane</keyword>
<name>A0ABX2QFF4_9HYPH</name>
<keyword evidence="5 8" id="KW-0812">Transmembrane</keyword>
<organism evidence="9 10">
    <name type="scientific">Mycoplana rhizolycopersici</name>
    <dbReference type="NCBI Taxonomy" id="2746702"/>
    <lineage>
        <taxon>Bacteria</taxon>
        <taxon>Pseudomonadati</taxon>
        <taxon>Pseudomonadota</taxon>
        <taxon>Alphaproteobacteria</taxon>
        <taxon>Hyphomicrobiales</taxon>
        <taxon>Rhizobiaceae</taxon>
        <taxon>Mycoplana</taxon>
    </lineage>
</organism>
<evidence type="ECO:0000256" key="1">
    <source>
        <dbReference type="ARBA" id="ARBA00004651"/>
    </source>
</evidence>
<dbReference type="EMBL" id="JABXYK010000004">
    <property type="protein sequence ID" value="NVP55109.1"/>
    <property type="molecule type" value="Genomic_DNA"/>
</dbReference>
<dbReference type="PANTHER" id="PTHR30269">
    <property type="entry name" value="TRANSMEMBRANE PROTEIN YFCA"/>
    <property type="match status" value="1"/>
</dbReference>